<evidence type="ECO:0000313" key="6">
    <source>
        <dbReference type="EMBL" id="GLG89964.1"/>
    </source>
</evidence>
<reference evidence="6 8" key="5">
    <citation type="journal article" date="2023" name="Int. J. Syst. Evol. Microbiol.">
        <title>Sellimonas catena sp. nov., isolated from human faeces.</title>
        <authorList>
            <person name="Hisatomi A."/>
            <person name="Ohkuma M."/>
            <person name="Sakamoto M."/>
        </authorList>
    </citation>
    <scope>NUCLEOTIDE SEQUENCE</scope>
    <source>
        <strain evidence="5 8">12EGH17</strain>
        <strain evidence="6">18CBH55</strain>
    </source>
</reference>
<accession>A0A9W6CCB8</accession>
<dbReference type="GO" id="GO:0000175">
    <property type="term" value="F:3'-5'-RNA exonuclease activity"/>
    <property type="evidence" value="ECO:0007669"/>
    <property type="project" value="InterPro"/>
</dbReference>
<reference evidence="6" key="4">
    <citation type="submission" date="2022-11" db="EMBL/GenBank/DDBJ databases">
        <title>Draft genome sequence of Sellimonas catena strain 18CBH55.</title>
        <authorList>
            <person name="Atsushi H."/>
            <person name="Moriya O."/>
            <person name="Mitsuo S."/>
        </authorList>
    </citation>
    <scope>NUCLEOTIDE SEQUENCE</scope>
    <source>
        <strain evidence="6">18CBH55</strain>
    </source>
</reference>
<dbReference type="InterPro" id="IPR013520">
    <property type="entry name" value="Ribonucl_H"/>
</dbReference>
<keyword evidence="3" id="KW-0269">Exonuclease</keyword>
<dbReference type="PANTHER" id="PTHR23044">
    <property type="entry name" value="3'-5' EXONUCLEASE ERI1-RELATED"/>
    <property type="match status" value="1"/>
</dbReference>
<evidence type="ECO:0000313" key="5">
    <source>
        <dbReference type="EMBL" id="GLG05333.1"/>
    </source>
</evidence>
<comment type="caution">
    <text evidence="6">The sequence shown here is derived from an EMBL/GenBank/DDBJ whole genome shotgun (WGS) entry which is preliminary data.</text>
</comment>
<proteinExistence type="predicted"/>
<gene>
    <name evidence="5" type="ORF">Selli1_25070</name>
    <name evidence="6" type="ORF">Selli2_13910</name>
</gene>
<evidence type="ECO:0000313" key="8">
    <source>
        <dbReference type="Proteomes" id="UP001145145"/>
    </source>
</evidence>
<evidence type="ECO:0000256" key="2">
    <source>
        <dbReference type="ARBA" id="ARBA00022801"/>
    </source>
</evidence>
<keyword evidence="2" id="KW-0378">Hydrolase</keyword>
<protein>
    <recommendedName>
        <fullName evidence="4">Exonuclease domain-containing protein</fullName>
    </recommendedName>
</protein>
<dbReference type="InterPro" id="IPR047201">
    <property type="entry name" value="ERI-1_3'hExo-like"/>
</dbReference>
<organism evidence="6 7">
    <name type="scientific">Sellimonas catena</name>
    <dbReference type="NCBI Taxonomy" id="2994035"/>
    <lineage>
        <taxon>Bacteria</taxon>
        <taxon>Bacillati</taxon>
        <taxon>Bacillota</taxon>
        <taxon>Clostridia</taxon>
        <taxon>Lachnospirales</taxon>
        <taxon>Lachnospiraceae</taxon>
        <taxon>Sellimonas</taxon>
    </lineage>
</organism>
<name>A0A9W6CCB8_9FIRM</name>
<reference evidence="6" key="3">
    <citation type="submission" date="2022-11" db="EMBL/GenBank/DDBJ databases">
        <title>Draft genome sequence of Sellimonas catena strain 18CBH55.</title>
        <authorList>
            <person name="Hisatomi A."/>
            <person name="Ohkuma M."/>
            <person name="Sakamoto M."/>
        </authorList>
    </citation>
    <scope>NUCLEOTIDE SEQUENCE</scope>
    <source>
        <strain evidence="6">18CBH55</strain>
    </source>
</reference>
<reference evidence="5" key="1">
    <citation type="submission" date="2022-11" db="EMBL/GenBank/DDBJ databases">
        <title>Draft genome sequence of Sellimonas catena strain 12EGH17.</title>
        <authorList>
            <person name="Hisatomi A."/>
            <person name="Ohkuma M."/>
            <person name="Sakamoto M."/>
        </authorList>
    </citation>
    <scope>NUCLEOTIDE SEQUENCE</scope>
    <source>
        <strain evidence="5">12EGH17</strain>
    </source>
</reference>
<dbReference type="Gene3D" id="3.30.420.10">
    <property type="entry name" value="Ribonuclease H-like superfamily/Ribonuclease H"/>
    <property type="match status" value="1"/>
</dbReference>
<keyword evidence="1" id="KW-0540">Nuclease</keyword>
<dbReference type="PANTHER" id="PTHR23044:SF61">
    <property type="entry name" value="3'-5' EXORIBONUCLEASE 1-RELATED"/>
    <property type="match status" value="1"/>
</dbReference>
<keyword evidence="8" id="KW-1185">Reference proteome</keyword>
<evidence type="ECO:0000259" key="4">
    <source>
        <dbReference type="SMART" id="SM00479"/>
    </source>
</evidence>
<feature type="domain" description="Exonuclease" evidence="4">
    <location>
        <begin position="64"/>
        <end position="244"/>
    </location>
</feature>
<dbReference type="Proteomes" id="UP001145094">
    <property type="component" value="Unassembled WGS sequence"/>
</dbReference>
<dbReference type="EMBL" id="BSCH01000007">
    <property type="protein sequence ID" value="GLG89964.1"/>
    <property type="molecule type" value="Genomic_DNA"/>
</dbReference>
<reference evidence="5" key="2">
    <citation type="submission" date="2022-11" db="EMBL/GenBank/DDBJ databases">
        <title>Draft genome sequence of Sellimonas catena strain 12EGH17.</title>
        <authorList>
            <person name="Atsushi H."/>
            <person name="Moriya O."/>
            <person name="Mitsuo S."/>
        </authorList>
    </citation>
    <scope>NUCLEOTIDE SEQUENCE</scope>
    <source>
        <strain evidence="5">12EGH17</strain>
    </source>
</reference>
<dbReference type="InterPro" id="IPR012337">
    <property type="entry name" value="RNaseH-like_sf"/>
</dbReference>
<evidence type="ECO:0000256" key="1">
    <source>
        <dbReference type="ARBA" id="ARBA00022722"/>
    </source>
</evidence>
<evidence type="ECO:0000256" key="3">
    <source>
        <dbReference type="ARBA" id="ARBA00022839"/>
    </source>
</evidence>
<dbReference type="AlphaFoldDB" id="A0A9W6CCB8"/>
<dbReference type="InterPro" id="IPR036397">
    <property type="entry name" value="RNaseH_sf"/>
</dbReference>
<dbReference type="EMBL" id="BSBO01000027">
    <property type="protein sequence ID" value="GLG05333.1"/>
    <property type="molecule type" value="Genomic_DNA"/>
</dbReference>
<dbReference type="GO" id="GO:0003676">
    <property type="term" value="F:nucleic acid binding"/>
    <property type="evidence" value="ECO:0007669"/>
    <property type="project" value="InterPro"/>
</dbReference>
<dbReference type="InterPro" id="IPR051274">
    <property type="entry name" value="3-5_Exoribonuclease"/>
</dbReference>
<dbReference type="Pfam" id="PF00929">
    <property type="entry name" value="RNase_T"/>
    <property type="match status" value="1"/>
</dbReference>
<evidence type="ECO:0000313" key="7">
    <source>
        <dbReference type="Proteomes" id="UP001145094"/>
    </source>
</evidence>
<dbReference type="SUPFAM" id="SSF53098">
    <property type="entry name" value="Ribonuclease H-like"/>
    <property type="match status" value="1"/>
</dbReference>
<dbReference type="CDD" id="cd06133">
    <property type="entry name" value="ERI-1_3'hExo_like"/>
    <property type="match status" value="1"/>
</dbReference>
<dbReference type="Proteomes" id="UP001145145">
    <property type="component" value="Unassembled WGS sequence"/>
</dbReference>
<sequence>MNRYRKEHDNKWYEITLKDESVKLVKGQQSIPAVKRKYKGQIRSIRRISMQGLQGWQKERLGNYIAFLDLEYNTGDQNKYPTEIISVGILIVERKSMKEKESYYSLVRPKFNTVLNPYCMELTGLRQVEVDHAPGFGRVFREVLDLYRKWNIRQTFVFGSADKPVFLDNLLLNEEEEELYRIGEGMRDISLQLFFTLFGKDGSLSLEKMGRILNVSVDGALHNALNDARLLYLCYRAVIKGEIPQDRLSMAREELLIREVYQKSRKFEEPMTGYPEEKKQAAYALIEELMSTVKTDSLREKGKVLALCDDILLMTGEKARYQREYFHWI</sequence>
<dbReference type="SMART" id="SM00479">
    <property type="entry name" value="EXOIII"/>
    <property type="match status" value="1"/>
</dbReference>
<dbReference type="RefSeq" id="WP_162610214.1">
    <property type="nucleotide sequence ID" value="NZ_BSBO01000027.1"/>
</dbReference>